<dbReference type="Proteomes" id="UP000199136">
    <property type="component" value="Unassembled WGS sequence"/>
</dbReference>
<dbReference type="InterPro" id="IPR017871">
    <property type="entry name" value="ABC_transporter-like_CS"/>
</dbReference>
<dbReference type="InterPro" id="IPR047641">
    <property type="entry name" value="ABC_transpr_MalK/UgpC-like"/>
</dbReference>
<proteinExistence type="predicted"/>
<dbReference type="GO" id="GO:0016887">
    <property type="term" value="F:ATP hydrolysis activity"/>
    <property type="evidence" value="ECO:0007669"/>
    <property type="project" value="InterPro"/>
</dbReference>
<dbReference type="Gene3D" id="2.40.50.100">
    <property type="match status" value="1"/>
</dbReference>
<dbReference type="GO" id="GO:0005524">
    <property type="term" value="F:ATP binding"/>
    <property type="evidence" value="ECO:0007669"/>
    <property type="project" value="UniProtKB-KW"/>
</dbReference>
<keyword evidence="1" id="KW-0813">Transport</keyword>
<dbReference type="InterPro" id="IPR012340">
    <property type="entry name" value="NA-bd_OB-fold"/>
</dbReference>
<keyword evidence="7" id="KW-1185">Reference proteome</keyword>
<dbReference type="Gene3D" id="2.40.50.140">
    <property type="entry name" value="Nucleic acid-binding proteins"/>
    <property type="match status" value="1"/>
</dbReference>
<dbReference type="GO" id="GO:0055052">
    <property type="term" value="C:ATP-binding cassette (ABC) transporter complex, substrate-binding subunit-containing"/>
    <property type="evidence" value="ECO:0007669"/>
    <property type="project" value="TreeGrafter"/>
</dbReference>
<dbReference type="SUPFAM" id="SSF50331">
    <property type="entry name" value="MOP-like"/>
    <property type="match status" value="1"/>
</dbReference>
<dbReference type="SUPFAM" id="SSF52540">
    <property type="entry name" value="P-loop containing nucleoside triphosphate hydrolases"/>
    <property type="match status" value="1"/>
</dbReference>
<dbReference type="STRING" id="82801.SAMN04488506_2078"/>
<dbReference type="PANTHER" id="PTHR43875:SF1">
    <property type="entry name" value="OSMOPROTECTIVE COMPOUNDS UPTAKE ATP-BINDING PROTEIN GGTA"/>
    <property type="match status" value="1"/>
</dbReference>
<dbReference type="InterPro" id="IPR008995">
    <property type="entry name" value="Mo/tungstate-bd_C_term_dom"/>
</dbReference>
<keyword evidence="2" id="KW-0547">Nucleotide-binding</keyword>
<protein>
    <submittedName>
        <fullName evidence="6">Multiple sugar transport system ATP-binding protein</fullName>
    </submittedName>
</protein>
<dbReference type="PANTHER" id="PTHR43875">
    <property type="entry name" value="MALTODEXTRIN IMPORT ATP-BINDING PROTEIN MSMX"/>
    <property type="match status" value="1"/>
</dbReference>
<dbReference type="InterPro" id="IPR013611">
    <property type="entry name" value="Transp-assoc_OB_typ2"/>
</dbReference>
<evidence type="ECO:0000256" key="3">
    <source>
        <dbReference type="ARBA" id="ARBA00022840"/>
    </source>
</evidence>
<dbReference type="AlphaFoldDB" id="A0A1I5YKI1"/>
<organism evidence="6 7">
    <name type="scientific">Desemzia incerta</name>
    <dbReference type="NCBI Taxonomy" id="82801"/>
    <lineage>
        <taxon>Bacteria</taxon>
        <taxon>Bacillati</taxon>
        <taxon>Bacillota</taxon>
        <taxon>Bacilli</taxon>
        <taxon>Lactobacillales</taxon>
        <taxon>Carnobacteriaceae</taxon>
        <taxon>Desemzia</taxon>
    </lineage>
</organism>
<feature type="domain" description="ABC transporter" evidence="5">
    <location>
        <begin position="3"/>
        <end position="233"/>
    </location>
</feature>
<reference evidence="6 7" key="1">
    <citation type="submission" date="2016-10" db="EMBL/GenBank/DDBJ databases">
        <authorList>
            <person name="de Groot N.N."/>
        </authorList>
    </citation>
    <scope>NUCLEOTIDE SEQUENCE [LARGE SCALE GENOMIC DNA]</scope>
    <source>
        <strain evidence="6 7">DSM 20581</strain>
    </source>
</reference>
<dbReference type="GO" id="GO:0140359">
    <property type="term" value="F:ABC-type transporter activity"/>
    <property type="evidence" value="ECO:0007669"/>
    <property type="project" value="UniProtKB-ARBA"/>
</dbReference>
<name>A0A1I5YKI1_9LACT</name>
<evidence type="ECO:0000256" key="2">
    <source>
        <dbReference type="ARBA" id="ARBA00022741"/>
    </source>
</evidence>
<dbReference type="Pfam" id="PF08402">
    <property type="entry name" value="TOBE_2"/>
    <property type="match status" value="1"/>
</dbReference>
<keyword evidence="6" id="KW-0762">Sugar transport</keyword>
<dbReference type="PROSITE" id="PS50893">
    <property type="entry name" value="ABC_TRANSPORTER_2"/>
    <property type="match status" value="1"/>
</dbReference>
<dbReference type="SMART" id="SM00382">
    <property type="entry name" value="AAA"/>
    <property type="match status" value="1"/>
</dbReference>
<keyword evidence="4" id="KW-1278">Translocase</keyword>
<dbReference type="FunFam" id="3.40.50.300:FF:000042">
    <property type="entry name" value="Maltose/maltodextrin ABC transporter, ATP-binding protein"/>
    <property type="match status" value="1"/>
</dbReference>
<evidence type="ECO:0000256" key="4">
    <source>
        <dbReference type="ARBA" id="ARBA00022967"/>
    </source>
</evidence>
<gene>
    <name evidence="6" type="ORF">SAMN04488506_2078</name>
</gene>
<dbReference type="Gene3D" id="3.40.50.300">
    <property type="entry name" value="P-loop containing nucleotide triphosphate hydrolases"/>
    <property type="match status" value="1"/>
</dbReference>
<accession>A0A1I5YKI1</accession>
<dbReference type="OrthoDB" id="9790614at2"/>
<dbReference type="RefSeq" id="WP_092481089.1">
    <property type="nucleotide sequence ID" value="NZ_FOXW01000009.1"/>
</dbReference>
<keyword evidence="3 6" id="KW-0067">ATP-binding</keyword>
<dbReference type="InterPro" id="IPR003593">
    <property type="entry name" value="AAA+_ATPase"/>
</dbReference>
<evidence type="ECO:0000259" key="5">
    <source>
        <dbReference type="PROSITE" id="PS50893"/>
    </source>
</evidence>
<dbReference type="EMBL" id="FOXW01000009">
    <property type="protein sequence ID" value="SFQ44744.1"/>
    <property type="molecule type" value="Genomic_DNA"/>
</dbReference>
<dbReference type="InterPro" id="IPR003439">
    <property type="entry name" value="ABC_transporter-like_ATP-bd"/>
</dbReference>
<evidence type="ECO:0000313" key="6">
    <source>
        <dbReference type="EMBL" id="SFQ44744.1"/>
    </source>
</evidence>
<dbReference type="InterPro" id="IPR027417">
    <property type="entry name" value="P-loop_NTPase"/>
</dbReference>
<evidence type="ECO:0000256" key="1">
    <source>
        <dbReference type="ARBA" id="ARBA00022448"/>
    </source>
</evidence>
<dbReference type="PROSITE" id="PS00211">
    <property type="entry name" value="ABC_TRANSPORTER_1"/>
    <property type="match status" value="1"/>
</dbReference>
<evidence type="ECO:0000313" key="7">
    <source>
        <dbReference type="Proteomes" id="UP000199136"/>
    </source>
</evidence>
<sequence length="350" mass="39585">MQVHFEDIAMDYGDKEVLHDLNFVIPEHSLVSILGPSGCGKSTTLMLISGLTFPTKGKIFFNDKEVTKQDAVKRKVGMVFQNYALYPHLSVLENIMFPLKMAKMPKKKRKERALELAKLVQIEDHIHKKPKQLSGGQQQRVAIARALAKEPDILLMDEPLSNLDARLRIEMREEIRRIQQETNVTTIFVTHDQEEALSISDHVMVLNEGHIQQISEPQKLYEHPSNLFVAEFLGNPAINTFDVEDSRINVSAWNIPETLQQQVKKIGIRPENIEQTLDPAKAFYTGEITHVERIGKDTSIKLNQDGLVVVTNNIAGEFHTGETLQLTVDAKDILYFDGVGQALLMEEVAQ</sequence>
<dbReference type="Pfam" id="PF00005">
    <property type="entry name" value="ABC_tran"/>
    <property type="match status" value="1"/>
</dbReference>